<reference evidence="10 15" key="1">
    <citation type="submission" date="2014-12" db="EMBL/GenBank/DDBJ databases">
        <title>Comparative genome analysis of Bacillus coagulans HM-08, Clostridium butyricum HM-68, Bacillus subtilis HM-66 and Bacillus licheniformis BL-09.</title>
        <authorList>
            <person name="Zhang H."/>
        </authorList>
    </citation>
    <scope>NUCLEOTIDE SEQUENCE [LARGE SCALE GENOMIC DNA]</scope>
    <source>
        <strain evidence="10 15">HM-66</strain>
    </source>
</reference>
<organism evidence="10 15">
    <name type="scientific">Bacillus subtilis</name>
    <dbReference type="NCBI Taxonomy" id="1423"/>
    <lineage>
        <taxon>Bacteria</taxon>
        <taxon>Bacillati</taxon>
        <taxon>Bacillota</taxon>
        <taxon>Bacilli</taxon>
        <taxon>Bacillales</taxon>
        <taxon>Bacillaceae</taxon>
        <taxon>Bacillus</taxon>
    </lineage>
</organism>
<keyword evidence="6 9" id="KW-1133">Transmembrane helix</keyword>
<dbReference type="Proteomes" id="UP000665181">
    <property type="component" value="Unassembled WGS sequence"/>
</dbReference>
<dbReference type="EMBL" id="LJZV01000001">
    <property type="protein sequence ID" value="KZD95111.1"/>
    <property type="molecule type" value="Genomic_DNA"/>
</dbReference>
<accession>A0A063XAP4</accession>
<dbReference type="Gene3D" id="1.20.5.3310">
    <property type="match status" value="1"/>
</dbReference>
<evidence type="ECO:0000313" key="12">
    <source>
        <dbReference type="EMBL" id="MBO3795379.1"/>
    </source>
</evidence>
<dbReference type="Proteomes" id="UP000076442">
    <property type="component" value="Unassembled WGS sequence"/>
</dbReference>
<evidence type="ECO:0000313" key="11">
    <source>
        <dbReference type="EMBL" id="KZD95111.1"/>
    </source>
</evidence>
<dbReference type="GO" id="GO:0043953">
    <property type="term" value="P:protein transport by the Tat complex"/>
    <property type="evidence" value="ECO:0007669"/>
    <property type="project" value="UniProtKB-UniRule"/>
</dbReference>
<gene>
    <name evidence="12" type="primary">tatAC</name>
    <name evidence="9" type="synonym">tatA</name>
    <name evidence="11" type="ORF">B4122_0083</name>
    <name evidence="12" type="ORF">J5227_13875</name>
    <name evidence="13" type="ORF">P5633_14810</name>
    <name evidence="14" type="ORF">QL281_00180</name>
    <name evidence="10" type="ORF">SC09_Contig19orf01353</name>
</gene>
<dbReference type="HAMAP" id="MF_00236">
    <property type="entry name" value="TatA_E"/>
    <property type="match status" value="1"/>
</dbReference>
<dbReference type="Pfam" id="PF02416">
    <property type="entry name" value="TatA_B_E"/>
    <property type="match status" value="1"/>
</dbReference>
<dbReference type="EMBL" id="JAGFPW010000012">
    <property type="protein sequence ID" value="MBO3795379.1"/>
    <property type="molecule type" value="Genomic_DNA"/>
</dbReference>
<comment type="function">
    <text evidence="9">Part of the twin-arginine translocation (Tat) system that transports large folded proteins containing a characteristic twin-arginine motif in their signal peptide across membranes. TatA could form the protein-conducting channel of the Tat system.</text>
</comment>
<dbReference type="EMBL" id="CP125292">
    <property type="protein sequence ID" value="WHM21578.1"/>
    <property type="molecule type" value="Genomic_DNA"/>
</dbReference>
<dbReference type="PATRIC" id="fig|1423.134.peg.2766"/>
<evidence type="ECO:0000256" key="5">
    <source>
        <dbReference type="ARBA" id="ARBA00022927"/>
    </source>
</evidence>
<evidence type="ECO:0000256" key="7">
    <source>
        <dbReference type="ARBA" id="ARBA00023010"/>
    </source>
</evidence>
<comment type="similarity">
    <text evidence="9">Belongs to the TatA/E family.</text>
</comment>
<name>A0A063XAP4_BACIU</name>
<comment type="subunit">
    <text evidence="9">Forms a complex with TatC.</text>
</comment>
<dbReference type="Proteomes" id="UP001214898">
    <property type="component" value="Chromosome"/>
</dbReference>
<reference evidence="11 16" key="2">
    <citation type="submission" date="2015-09" db="EMBL/GenBank/DDBJ databases">
        <title>Spore heat resistance.</title>
        <authorList>
            <person name="Boekhorst J."/>
            <person name="Berendsen E.M."/>
            <person name="Wells-Bennik M.H."/>
            <person name="Kuipers O.P."/>
        </authorList>
    </citation>
    <scope>NUCLEOTIDE SEQUENCE [LARGE SCALE GENOMIC DNA]</scope>
    <source>
        <strain evidence="11 16">B4122</strain>
    </source>
</reference>
<keyword evidence="3 9" id="KW-1003">Cell membrane</keyword>
<reference evidence="12" key="3">
    <citation type="submission" date="2021-03" db="EMBL/GenBank/DDBJ databases">
        <title>Isolation of Bacillus subtilis from fermented food sample.</title>
        <authorList>
            <person name="Lakshmanan V."/>
            <person name="Athira K."/>
            <person name="Rajagopal K."/>
        </authorList>
    </citation>
    <scope>NUCLEOTIDE SEQUENCE</scope>
    <source>
        <strain evidence="12">S1</strain>
    </source>
</reference>
<dbReference type="EMBL" id="CP120576">
    <property type="protein sequence ID" value="WEY83633.1"/>
    <property type="molecule type" value="Genomic_DNA"/>
</dbReference>
<protein>
    <recommendedName>
        <fullName evidence="9">Sec-independent protein translocase protein TatA</fullName>
    </recommendedName>
</protein>
<keyword evidence="8 9" id="KW-0472">Membrane</keyword>
<dbReference type="NCBIfam" id="NF011430">
    <property type="entry name" value="PRK14861.1"/>
    <property type="match status" value="1"/>
</dbReference>
<dbReference type="GO" id="GO:0008320">
    <property type="term" value="F:protein transmembrane transporter activity"/>
    <property type="evidence" value="ECO:0007669"/>
    <property type="project" value="UniProtKB-UniRule"/>
</dbReference>
<evidence type="ECO:0000256" key="6">
    <source>
        <dbReference type="ARBA" id="ARBA00022989"/>
    </source>
</evidence>
<evidence type="ECO:0000256" key="1">
    <source>
        <dbReference type="ARBA" id="ARBA00004162"/>
    </source>
</evidence>
<keyword evidence="4 9" id="KW-0812">Transmembrane</keyword>
<evidence type="ECO:0000313" key="16">
    <source>
        <dbReference type="Proteomes" id="UP000076442"/>
    </source>
</evidence>
<dbReference type="NCBIfam" id="TIGR01411">
    <property type="entry name" value="tatAE"/>
    <property type="match status" value="1"/>
</dbReference>
<dbReference type="EMBL" id="JXBC01000002">
    <property type="protein sequence ID" value="KIU12785.1"/>
    <property type="molecule type" value="Genomic_DNA"/>
</dbReference>
<dbReference type="InterPro" id="IPR003369">
    <property type="entry name" value="TatA/B/E"/>
</dbReference>
<dbReference type="PANTHER" id="PTHR42982">
    <property type="entry name" value="SEC-INDEPENDENT PROTEIN TRANSLOCASE PROTEIN TATA"/>
    <property type="match status" value="1"/>
</dbReference>
<dbReference type="AlphaFoldDB" id="A0A063XAP4"/>
<dbReference type="Proteomes" id="UP000032247">
    <property type="component" value="Unassembled WGS sequence"/>
</dbReference>
<dbReference type="OMA" id="GTNMNIG"/>
<keyword evidence="5 9" id="KW-0653">Protein transport</keyword>
<reference evidence="14" key="5">
    <citation type="submission" date="2023-05" db="EMBL/GenBank/DDBJ databases">
        <title>Complete genome sequence of Bacillus subtilis SRCM117797 isolated from Soybean paste.</title>
        <authorList>
            <person name="Abraha H.B."/>
            <person name="Kim K.-P."/>
            <person name="Ryu M.-S."/>
            <person name="Jeong D.-Y."/>
        </authorList>
    </citation>
    <scope>NUCLEOTIDE SEQUENCE</scope>
    <source>
        <strain evidence="14">SRCM117797</strain>
    </source>
</reference>
<dbReference type="InterPro" id="IPR006312">
    <property type="entry name" value="TatA/E"/>
</dbReference>
<evidence type="ECO:0000313" key="14">
    <source>
        <dbReference type="EMBL" id="WHM21578.1"/>
    </source>
</evidence>
<dbReference type="GO" id="GO:0033281">
    <property type="term" value="C:TAT protein transport complex"/>
    <property type="evidence" value="ECO:0007669"/>
    <property type="project" value="UniProtKB-UniRule"/>
</dbReference>
<dbReference type="PANTHER" id="PTHR42982:SF1">
    <property type="entry name" value="SEC-INDEPENDENT PROTEIN TRANSLOCASE PROTEIN TATA"/>
    <property type="match status" value="1"/>
</dbReference>
<dbReference type="Proteomes" id="UP001229422">
    <property type="component" value="Chromosome"/>
</dbReference>
<evidence type="ECO:0000313" key="15">
    <source>
        <dbReference type="Proteomes" id="UP000032247"/>
    </source>
</evidence>
<evidence type="ECO:0000313" key="10">
    <source>
        <dbReference type="EMBL" id="KIU12785.1"/>
    </source>
</evidence>
<dbReference type="STRING" id="483913.AN935_09210"/>
<reference evidence="13" key="4">
    <citation type="submission" date="2023-03" db="EMBL/GenBank/DDBJ databases">
        <title>Complete genome sequences of 52 Bacillus and Priestia strains isolated from West-African fermentations and 26 reference strains from the DSMZ collection.</title>
        <authorList>
            <person name="Wiedenbein E.S."/>
            <person name="Canoy T.S."/>
            <person name="Hui Y."/>
            <person name="Parkouda C."/>
            <person name="Dawende C."/>
            <person name="Ametefe E."/>
            <person name="Jespersen L."/>
            <person name="Nielsen D.S."/>
        </authorList>
    </citation>
    <scope>NUCLEOTIDE SEQUENCE</scope>
    <source>
        <strain evidence="13">PRO56</strain>
    </source>
</reference>
<sequence>MELSFTKILVILFVGFLVFGPDKLPALGRAAGKALSEFKQATSGLTQDIRKNDSENKEDKQM</sequence>
<comment type="subcellular location">
    <subcellularLocation>
        <location evidence="1 9">Cell membrane</location>
        <topology evidence="1 9">Single-pass membrane protein</topology>
    </subcellularLocation>
</comment>
<dbReference type="RefSeq" id="WP_003231634.1">
    <property type="nucleotide sequence ID" value="NZ_AP024621.1"/>
</dbReference>
<proteinExistence type="inferred from homology"/>
<dbReference type="SMR" id="A0A063XAP4"/>
<evidence type="ECO:0000256" key="8">
    <source>
        <dbReference type="ARBA" id="ARBA00023136"/>
    </source>
</evidence>
<evidence type="ECO:0000256" key="4">
    <source>
        <dbReference type="ARBA" id="ARBA00022692"/>
    </source>
</evidence>
<evidence type="ECO:0000256" key="2">
    <source>
        <dbReference type="ARBA" id="ARBA00022448"/>
    </source>
</evidence>
<keyword evidence="7 9" id="KW-0811">Translocation</keyword>
<evidence type="ECO:0000256" key="9">
    <source>
        <dbReference type="HAMAP-Rule" id="MF_00236"/>
    </source>
</evidence>
<evidence type="ECO:0000313" key="13">
    <source>
        <dbReference type="EMBL" id="WEY83633.1"/>
    </source>
</evidence>
<evidence type="ECO:0000256" key="3">
    <source>
        <dbReference type="ARBA" id="ARBA00022475"/>
    </source>
</evidence>
<keyword evidence="2 9" id="KW-0813">Transport</keyword>